<dbReference type="KEGG" id="sci:B446_04415"/>
<reference evidence="3" key="1">
    <citation type="submission" date="2012-10" db="EMBL/GenBank/DDBJ databases">
        <title>The complete genome sequence of Streptomyces collinus Tu 365.</title>
        <authorList>
            <person name="Ruckert C."/>
            <person name="Szczepanowski R."/>
            <person name="Goesmann A."/>
            <person name="Pross E.K."/>
            <person name="Musiol E.M."/>
            <person name="Blin K."/>
            <person name="Wohlleben W."/>
            <person name="Puhler A."/>
            <person name="Weber T."/>
            <person name="Kalinowski J."/>
        </authorList>
    </citation>
    <scope>NUCLEOTIDE SEQUENCE [LARGE SCALE GENOMIC DNA]</scope>
    <source>
        <strain evidence="3">DSM 40733 / Tue 365</strain>
    </source>
</reference>
<reference evidence="2 3" key="2">
    <citation type="journal article" date="2013" name="J. Biotechnol.">
        <title>Complete genome sequence of the kirromycin producer Streptomyces collinus Tu 365 consisting of a linear chromosome and two linear plasmids.</title>
        <authorList>
            <person name="Ruckert C."/>
            <person name="Szczepanowski R."/>
            <person name="Albersmeier A."/>
            <person name="Goesmann A."/>
            <person name="Iftime D."/>
            <person name="Musiol E.M."/>
            <person name="Blin K."/>
            <person name="Wohlleben W."/>
            <person name="Puhler A."/>
            <person name="Kalinowski J."/>
            <person name="Weber T."/>
        </authorList>
    </citation>
    <scope>NUCLEOTIDE SEQUENCE [LARGE SCALE GENOMIC DNA]</scope>
    <source>
        <strain evidence="3">DSM 40733 / Tue 365</strain>
    </source>
</reference>
<evidence type="ECO:0000259" key="1">
    <source>
        <dbReference type="PROSITE" id="PS51819"/>
    </source>
</evidence>
<dbReference type="PATRIC" id="fig|1214242.5.peg.920"/>
<dbReference type="Proteomes" id="UP000015423">
    <property type="component" value="Chromosome"/>
</dbReference>
<dbReference type="CDD" id="cd07247">
    <property type="entry name" value="SgaA_N_like"/>
    <property type="match status" value="2"/>
</dbReference>
<evidence type="ECO:0000313" key="3">
    <source>
        <dbReference type="Proteomes" id="UP000015423"/>
    </source>
</evidence>
<dbReference type="PANTHER" id="PTHR33993">
    <property type="entry name" value="GLYOXALASE-RELATED"/>
    <property type="match status" value="1"/>
</dbReference>
<dbReference type="eggNOG" id="COG3324">
    <property type="taxonomic scope" value="Bacteria"/>
</dbReference>
<dbReference type="STRING" id="1214242.B446_04415"/>
<dbReference type="SUPFAM" id="SSF54593">
    <property type="entry name" value="Glyoxalase/Bleomycin resistance protein/Dihydroxybiphenyl dioxygenase"/>
    <property type="match status" value="2"/>
</dbReference>
<accession>S5UPI6</accession>
<keyword evidence="3" id="KW-1185">Reference proteome</keyword>
<protein>
    <submittedName>
        <fullName evidence="2">Hydroxylase</fullName>
    </submittedName>
</protein>
<dbReference type="PANTHER" id="PTHR33993:SF10">
    <property type="entry name" value="CONSERVED PROTEIN"/>
    <property type="match status" value="1"/>
</dbReference>
<dbReference type="Pfam" id="PF00903">
    <property type="entry name" value="Glyoxalase"/>
    <property type="match status" value="1"/>
</dbReference>
<dbReference type="InterPro" id="IPR029068">
    <property type="entry name" value="Glyas_Bleomycin-R_OHBP_Dase"/>
</dbReference>
<proteinExistence type="predicted"/>
<dbReference type="EMBL" id="CP006259">
    <property type="protein sequence ID" value="AGS67711.1"/>
    <property type="molecule type" value="Genomic_DNA"/>
</dbReference>
<evidence type="ECO:0000313" key="2">
    <source>
        <dbReference type="EMBL" id="AGS67711.1"/>
    </source>
</evidence>
<dbReference type="HOGENOM" id="CLU_069623_0_0_11"/>
<feature type="domain" description="VOC" evidence="1">
    <location>
        <begin position="57"/>
        <end position="171"/>
    </location>
</feature>
<feature type="domain" description="VOC" evidence="1">
    <location>
        <begin position="185"/>
        <end position="300"/>
    </location>
</feature>
<dbReference type="Gene3D" id="3.10.180.10">
    <property type="entry name" value="2,3-Dihydroxybiphenyl 1,2-Dioxygenase, domain 1"/>
    <property type="match status" value="2"/>
</dbReference>
<dbReference type="InterPro" id="IPR004360">
    <property type="entry name" value="Glyas_Fos-R_dOase_dom"/>
</dbReference>
<dbReference type="PROSITE" id="PS51819">
    <property type="entry name" value="VOC"/>
    <property type="match status" value="2"/>
</dbReference>
<dbReference type="AlphaFoldDB" id="S5UPI6"/>
<name>S5UPI6_STRC3</name>
<dbReference type="InterPro" id="IPR052164">
    <property type="entry name" value="Anthracycline_SecMetBiosynth"/>
</dbReference>
<organism evidence="2 3">
    <name type="scientific">Streptomyces collinus (strain DSM 40733 / Tue 365)</name>
    <dbReference type="NCBI Taxonomy" id="1214242"/>
    <lineage>
        <taxon>Bacteria</taxon>
        <taxon>Bacillati</taxon>
        <taxon>Actinomycetota</taxon>
        <taxon>Actinomycetes</taxon>
        <taxon>Kitasatosporales</taxon>
        <taxon>Streptomycetaceae</taxon>
        <taxon>Streptomyces</taxon>
    </lineage>
</organism>
<dbReference type="InterPro" id="IPR037523">
    <property type="entry name" value="VOC_core"/>
</dbReference>
<gene>
    <name evidence="2" type="ORF">B446_04415</name>
</gene>
<sequence>MVGKIARRWITTAPPVIRGFGTGRLGARAGRGVVSVMYRDAPFDREGPTMAVQPEGTPCWADAMFGDLDGAKAFYGDVLGWTFGESTPEYGNYTQAYADGKAVAAVVPPMSGQEGHSQWCLYFASPDAAATATRIRENGGEVLMEPMRVGDFGTMCLAREPGGAVFGVWQGGVHEGFEAKGVPGAYCWAEVFTREPERTDAFLTAVFPYRAKRIEDDAVDFRMFDVGEETVLGRMRMTDEFPPEVPSYVNVYFTVEDCDEAVARAVKLGAVLRFGPMTSPFGRFAALTDPQGANLSVIDVTTTEGEMPRTADA</sequence>